<evidence type="ECO:0000256" key="6">
    <source>
        <dbReference type="ARBA" id="ARBA00022989"/>
    </source>
</evidence>
<keyword evidence="2" id="KW-0813">Transport</keyword>
<reference evidence="11" key="1">
    <citation type="submission" date="2022-05" db="EMBL/GenBank/DDBJ databases">
        <title>Schlegelella sp. nov., isolated from mangrove soil.</title>
        <authorList>
            <person name="Liu Y."/>
            <person name="Ge X."/>
            <person name="Liu W."/>
        </authorList>
    </citation>
    <scope>NUCLEOTIDE SEQUENCE</scope>
    <source>
        <strain evidence="11">S2-27</strain>
    </source>
</reference>
<evidence type="ECO:0000256" key="8">
    <source>
        <dbReference type="ARBA" id="ARBA00037998"/>
    </source>
</evidence>
<keyword evidence="5" id="KW-0029">Amino-acid transport</keyword>
<feature type="signal peptide" evidence="10">
    <location>
        <begin position="1"/>
        <end position="21"/>
    </location>
</feature>
<dbReference type="RefSeq" id="WP_251779894.1">
    <property type="nucleotide sequence ID" value="NZ_JAMKFE010000011.1"/>
</dbReference>
<keyword evidence="10" id="KW-0732">Signal</keyword>
<dbReference type="InterPro" id="IPR017779">
    <property type="entry name" value="ABC_UrtB_bac"/>
</dbReference>
<accession>A0ABT0YRP5</accession>
<organism evidence="11 12">
    <name type="scientific">Caldimonas mangrovi</name>
    <dbReference type="NCBI Taxonomy" id="2944811"/>
    <lineage>
        <taxon>Bacteria</taxon>
        <taxon>Pseudomonadati</taxon>
        <taxon>Pseudomonadota</taxon>
        <taxon>Betaproteobacteria</taxon>
        <taxon>Burkholderiales</taxon>
        <taxon>Sphaerotilaceae</taxon>
        <taxon>Caldimonas</taxon>
    </lineage>
</organism>
<keyword evidence="4 9" id="KW-0812">Transmembrane</keyword>
<protein>
    <submittedName>
        <fullName evidence="11">Urea ABC transporter permease subunit UrtB</fullName>
    </submittedName>
</protein>
<dbReference type="CDD" id="cd06582">
    <property type="entry name" value="TM_PBP1_LivH_like"/>
    <property type="match status" value="1"/>
</dbReference>
<dbReference type="PANTHER" id="PTHR11795:SF447">
    <property type="entry name" value="ABC TRANSPORTER PERMEASE PROTEIN"/>
    <property type="match status" value="1"/>
</dbReference>
<evidence type="ECO:0000256" key="10">
    <source>
        <dbReference type="SAM" id="SignalP"/>
    </source>
</evidence>
<keyword evidence="7 9" id="KW-0472">Membrane</keyword>
<evidence type="ECO:0000256" key="7">
    <source>
        <dbReference type="ARBA" id="ARBA00023136"/>
    </source>
</evidence>
<dbReference type="InterPro" id="IPR001851">
    <property type="entry name" value="ABC_transp_permease"/>
</dbReference>
<evidence type="ECO:0000256" key="2">
    <source>
        <dbReference type="ARBA" id="ARBA00022448"/>
    </source>
</evidence>
<dbReference type="Pfam" id="PF02653">
    <property type="entry name" value="BPD_transp_2"/>
    <property type="match status" value="1"/>
</dbReference>
<comment type="caution">
    <text evidence="11">The sequence shown here is derived from an EMBL/GenBank/DDBJ whole genome shotgun (WGS) entry which is preliminary data.</text>
</comment>
<dbReference type="NCBIfam" id="TIGR03409">
    <property type="entry name" value="urea_trans_UrtB"/>
    <property type="match status" value="1"/>
</dbReference>
<feature type="transmembrane region" description="Helical" evidence="9">
    <location>
        <begin position="465"/>
        <end position="490"/>
    </location>
</feature>
<evidence type="ECO:0000256" key="1">
    <source>
        <dbReference type="ARBA" id="ARBA00004651"/>
    </source>
</evidence>
<dbReference type="PANTHER" id="PTHR11795">
    <property type="entry name" value="BRANCHED-CHAIN AMINO ACID TRANSPORT SYSTEM PERMEASE PROTEIN LIVH"/>
    <property type="match status" value="1"/>
</dbReference>
<evidence type="ECO:0000313" key="11">
    <source>
        <dbReference type="EMBL" id="MCM5681400.1"/>
    </source>
</evidence>
<evidence type="ECO:0000256" key="3">
    <source>
        <dbReference type="ARBA" id="ARBA00022475"/>
    </source>
</evidence>
<feature type="chain" id="PRO_5045169815" evidence="10">
    <location>
        <begin position="22"/>
        <end position="532"/>
    </location>
</feature>
<dbReference type="Proteomes" id="UP001165541">
    <property type="component" value="Unassembled WGS sequence"/>
</dbReference>
<comment type="subcellular location">
    <subcellularLocation>
        <location evidence="1">Cell membrane</location>
        <topology evidence="1">Multi-pass membrane protein</topology>
    </subcellularLocation>
</comment>
<feature type="transmembrane region" description="Helical" evidence="9">
    <location>
        <begin position="268"/>
        <end position="287"/>
    </location>
</feature>
<dbReference type="EMBL" id="JAMKFE010000011">
    <property type="protein sequence ID" value="MCM5681400.1"/>
    <property type="molecule type" value="Genomic_DNA"/>
</dbReference>
<feature type="transmembrane region" description="Helical" evidence="9">
    <location>
        <begin position="330"/>
        <end position="348"/>
    </location>
</feature>
<keyword evidence="3" id="KW-1003">Cell membrane</keyword>
<comment type="similarity">
    <text evidence="8">Belongs to the binding-protein-dependent transport system permease family. LivHM subfamily.</text>
</comment>
<evidence type="ECO:0000313" key="12">
    <source>
        <dbReference type="Proteomes" id="UP001165541"/>
    </source>
</evidence>
<keyword evidence="12" id="KW-1185">Reference proteome</keyword>
<feature type="transmembrane region" description="Helical" evidence="9">
    <location>
        <begin position="496"/>
        <end position="515"/>
    </location>
</feature>
<evidence type="ECO:0000256" key="4">
    <source>
        <dbReference type="ARBA" id="ARBA00022692"/>
    </source>
</evidence>
<keyword evidence="6 9" id="KW-1133">Transmembrane helix</keyword>
<gene>
    <name evidence="11" type="primary">urtB</name>
    <name evidence="11" type="ORF">M8A51_17875</name>
</gene>
<evidence type="ECO:0000256" key="9">
    <source>
        <dbReference type="SAM" id="Phobius"/>
    </source>
</evidence>
<proteinExistence type="inferred from homology"/>
<sequence length="532" mass="55975">MRPLTAALLALCLMTAGGAWALTPEQIKVLATGDNDERIDALTAAAAAGDAALQPYAQALLDDEVKTAGERVFIVRGGTVLDAVTGAPAMLPDDAEDVINSNRMRRALQGALAALKLFSPEAGVRARAIEELRGDIDETMLPLIEKAYAAETDVSLKELLERMRATILIASDDKDKRLEAANALAGSGQPAVKALLLERLAKQGDSHAEPDAEVRAALQSALRSVESRLAWGERLGVVFSGVSLGSILLLVALGLAITYGLMGVINMAHGELMMIGAYATYVVQNLFRTYLPAGLFDAYIVAAVPAAFAASFLVGAVLERSVIRWLYGRPLETLLATWGISLVLMQGVRTLFGAQNVQVENPSWLSGGVDVMSNLTLPYNRIAIIVFAGAVLLAVALLIARTRVGLFVRGVTQNRPMAACMGVDTARVDTYAFSLGAGIAGLAGCALSQVGNVGPDLGQNYIVDAFLVVVTGGVGQLAGTVYAALGLGVINKFLEGWQGAVLAKIMVLLFIVAFIQKRPQGLFAMKGRSAEA</sequence>
<name>A0ABT0YRP5_9BURK</name>
<dbReference type="InterPro" id="IPR052157">
    <property type="entry name" value="BCAA_transport_permease"/>
</dbReference>
<feature type="transmembrane region" description="Helical" evidence="9">
    <location>
        <begin position="237"/>
        <end position="261"/>
    </location>
</feature>
<evidence type="ECO:0000256" key="5">
    <source>
        <dbReference type="ARBA" id="ARBA00022970"/>
    </source>
</evidence>
<feature type="transmembrane region" description="Helical" evidence="9">
    <location>
        <begin position="299"/>
        <end position="318"/>
    </location>
</feature>
<feature type="transmembrane region" description="Helical" evidence="9">
    <location>
        <begin position="382"/>
        <end position="400"/>
    </location>
</feature>